<organism evidence="3 4">
    <name type="scientific">Cytobacillus firmus</name>
    <name type="common">Bacillus firmus</name>
    <dbReference type="NCBI Taxonomy" id="1399"/>
    <lineage>
        <taxon>Bacteria</taxon>
        <taxon>Bacillati</taxon>
        <taxon>Bacillota</taxon>
        <taxon>Bacilli</taxon>
        <taxon>Bacillales</taxon>
        <taxon>Bacillaceae</taxon>
        <taxon>Cytobacillus</taxon>
    </lineage>
</organism>
<feature type="transmembrane region" description="Helical" evidence="1">
    <location>
        <begin position="43"/>
        <end position="63"/>
    </location>
</feature>
<accession>A0A800N8Y8</accession>
<feature type="transmembrane region" description="Helical" evidence="1">
    <location>
        <begin position="5"/>
        <end position="23"/>
    </location>
</feature>
<dbReference type="InterPro" id="IPR043717">
    <property type="entry name" value="DUF5658"/>
</dbReference>
<proteinExistence type="predicted"/>
<feature type="transmembrane region" description="Helical" evidence="1">
    <location>
        <begin position="75"/>
        <end position="94"/>
    </location>
</feature>
<dbReference type="AlphaFoldDB" id="A0A800N8Y8"/>
<comment type="caution">
    <text evidence="3">The sequence shown here is derived from an EMBL/GenBank/DDBJ whole genome shotgun (WGS) entry which is preliminary data.</text>
</comment>
<name>A0A800N8Y8_CYTFI</name>
<feature type="domain" description="DUF5658" evidence="2">
    <location>
        <begin position="7"/>
        <end position="95"/>
    </location>
</feature>
<keyword evidence="1" id="KW-0472">Membrane</keyword>
<evidence type="ECO:0000313" key="3">
    <source>
        <dbReference type="EMBL" id="KAF0822218.1"/>
    </source>
</evidence>
<evidence type="ECO:0000313" key="4">
    <source>
        <dbReference type="Proteomes" id="UP000465778"/>
    </source>
</evidence>
<dbReference type="EMBL" id="VDEM01000064">
    <property type="protein sequence ID" value="KAF0822218.1"/>
    <property type="molecule type" value="Genomic_DNA"/>
</dbReference>
<dbReference type="OrthoDB" id="2084666at2"/>
<reference evidence="3 4" key="1">
    <citation type="journal article" date="2020" name="G3 (Bethesda)">
        <title>Whole Genome Sequencing and Comparative Genomics of Two Nematicidal Bacillus Strains Reveals a Wide Range of Possible Virulence Factors.</title>
        <authorList>
            <person name="Susic N."/>
            <person name="Janezic S."/>
            <person name="Rupnik M."/>
            <person name="Geric Stare B."/>
        </authorList>
    </citation>
    <scope>NUCLEOTIDE SEQUENCE [LARGE SCALE GENOMIC DNA]</scope>
    <source>
        <strain evidence="3 4">I-1582</strain>
    </source>
</reference>
<keyword evidence="1" id="KW-0812">Transmembrane</keyword>
<gene>
    <name evidence="3" type="ORF">KIS1582_3997</name>
</gene>
<keyword evidence="1" id="KW-1133">Transmembrane helix</keyword>
<dbReference type="Proteomes" id="UP000465778">
    <property type="component" value="Unassembled WGS sequence"/>
</dbReference>
<dbReference type="Pfam" id="PF18902">
    <property type="entry name" value="DUF5658"/>
    <property type="match status" value="1"/>
</dbReference>
<protein>
    <submittedName>
        <fullName evidence="3">Na(+)/drug antiporter</fullName>
    </submittedName>
</protein>
<dbReference type="RefSeq" id="WP_159346326.1">
    <property type="nucleotide sequence ID" value="NZ_JBALOT010000093.1"/>
</dbReference>
<evidence type="ECO:0000259" key="2">
    <source>
        <dbReference type="Pfam" id="PF18902"/>
    </source>
</evidence>
<evidence type="ECO:0000256" key="1">
    <source>
        <dbReference type="SAM" id="Phobius"/>
    </source>
</evidence>
<sequence length="95" mass="10926">MKWIFAYLAFLNFLDGVITYFGIQYGHIQEGNPLMEFVYNANPVFFLVLKIALSGFLFTLISVQSVSFRRPIPELSFVASVLYTAVMVLHLNWII</sequence>